<sequence length="430" mass="45664">MTLREMMTRRAEIGTELRALNDAHPGDLPAEAQTRWDALNTELSGIEQRIARQQTVDDLERRAAGTRIGGGAPEPETRQIGGDGARIPADFDGLCLIAQNGQRVPVLEQRHAIADLYQSGNSAAEELGVGGFLRALYRGAQTDLERRVLSESSIGSGGAMVPLPVAAGILDELRASTVAFRAGCRTVPMASQSLTFGRLTKTPVGAWRAENAAIVEDESTFDQVTMKAKSWALRCKISRELLEDGQNVDSIIRSAFAASGALALDQAILFGDGTANQPLGISNTAGIQTTALNAALGNWDPILDGVLDLENVNSGTVSAMVMAPRTNRAIRGFKDANNNPLTAPADVGTIPRLTTTSVPVNETVGAGANGSSILMGDFSQVYVGMRTSLQISVLNELYAENGQIGFVAWMRADVLVIRPQTLLRLSGITP</sequence>
<evidence type="ECO:0000256" key="1">
    <source>
        <dbReference type="ARBA" id="ARBA00004328"/>
    </source>
</evidence>
<dbReference type="AlphaFoldDB" id="A0A7W4IJ89"/>
<dbReference type="NCBIfam" id="TIGR01554">
    <property type="entry name" value="major_cap_HK97"/>
    <property type="match status" value="1"/>
</dbReference>
<dbReference type="RefSeq" id="WP_182973185.1">
    <property type="nucleotide sequence ID" value="NZ_JABEQN010000005.1"/>
</dbReference>
<gene>
    <name evidence="4" type="ORF">HLH25_05870</name>
    <name evidence="3" type="ORF">HLH26_04715</name>
</gene>
<evidence type="ECO:0000313" key="4">
    <source>
        <dbReference type="EMBL" id="MBB2193172.1"/>
    </source>
</evidence>
<comment type="subcellular location">
    <subcellularLocation>
        <location evidence="1">Virion</location>
    </subcellularLocation>
</comment>
<accession>A0A7W4IJ89</accession>
<dbReference type="SUPFAM" id="SSF56563">
    <property type="entry name" value="Major capsid protein gp5"/>
    <property type="match status" value="1"/>
</dbReference>
<reference evidence="5 6" key="1">
    <citation type="submission" date="2020-04" db="EMBL/GenBank/DDBJ databases">
        <title>Description of novel Gluconacetobacter.</title>
        <authorList>
            <person name="Sombolestani A."/>
        </authorList>
    </citation>
    <scope>NUCLEOTIDE SEQUENCE [LARGE SCALE GENOMIC DNA]</scope>
    <source>
        <strain evidence="4 5">LMG 1728</strain>
        <strain evidence="3 6">LMG 1731</strain>
    </source>
</reference>
<keyword evidence="5" id="KW-1185">Reference proteome</keyword>
<evidence type="ECO:0000313" key="3">
    <source>
        <dbReference type="EMBL" id="MBB2163846.1"/>
    </source>
</evidence>
<dbReference type="Proteomes" id="UP000561077">
    <property type="component" value="Unassembled WGS sequence"/>
</dbReference>
<proteinExistence type="predicted"/>
<dbReference type="Gene3D" id="3.30.2320.10">
    <property type="entry name" value="hypothetical protein PF0899 domain"/>
    <property type="match status" value="1"/>
</dbReference>
<feature type="domain" description="Phage capsid-like C-terminal" evidence="2">
    <location>
        <begin position="157"/>
        <end position="422"/>
    </location>
</feature>
<dbReference type="Proteomes" id="UP000540490">
    <property type="component" value="Unassembled WGS sequence"/>
</dbReference>
<dbReference type="Pfam" id="PF05065">
    <property type="entry name" value="Phage_capsid"/>
    <property type="match status" value="1"/>
</dbReference>
<comment type="caution">
    <text evidence="3">The sequence shown here is derived from an EMBL/GenBank/DDBJ whole genome shotgun (WGS) entry which is preliminary data.</text>
</comment>
<evidence type="ECO:0000259" key="2">
    <source>
        <dbReference type="Pfam" id="PF05065"/>
    </source>
</evidence>
<protein>
    <submittedName>
        <fullName evidence="3">Phage major capsid protein</fullName>
    </submittedName>
</protein>
<dbReference type="EMBL" id="JABEQO010000004">
    <property type="protein sequence ID" value="MBB2163846.1"/>
    <property type="molecule type" value="Genomic_DNA"/>
</dbReference>
<dbReference type="InterPro" id="IPR054612">
    <property type="entry name" value="Phage_capsid-like_C"/>
</dbReference>
<evidence type="ECO:0000313" key="5">
    <source>
        <dbReference type="Proteomes" id="UP000540490"/>
    </source>
</evidence>
<evidence type="ECO:0000313" key="6">
    <source>
        <dbReference type="Proteomes" id="UP000561077"/>
    </source>
</evidence>
<dbReference type="Gene3D" id="3.30.2400.10">
    <property type="entry name" value="Major capsid protein gp5"/>
    <property type="match status" value="1"/>
</dbReference>
<organism evidence="3 6">
    <name type="scientific">Gluconacetobacter dulcium</name>
    <dbReference type="NCBI Taxonomy" id="2729096"/>
    <lineage>
        <taxon>Bacteria</taxon>
        <taxon>Pseudomonadati</taxon>
        <taxon>Pseudomonadota</taxon>
        <taxon>Alphaproteobacteria</taxon>
        <taxon>Acetobacterales</taxon>
        <taxon>Acetobacteraceae</taxon>
        <taxon>Gluconacetobacter</taxon>
    </lineage>
</organism>
<dbReference type="InterPro" id="IPR024455">
    <property type="entry name" value="Phage_capsid"/>
</dbReference>
<name>A0A7W4IJ89_9PROT</name>
<dbReference type="EMBL" id="JABEQN010000005">
    <property type="protein sequence ID" value="MBB2193172.1"/>
    <property type="molecule type" value="Genomic_DNA"/>
</dbReference>